<evidence type="ECO:0000259" key="1">
    <source>
        <dbReference type="Pfam" id="PF06094"/>
    </source>
</evidence>
<reference evidence="2" key="1">
    <citation type="submission" date="2022-12" db="EMBL/GenBank/DDBJ databases">
        <title>Jiella pelagia sp. nov., isolated from phosphonate enriched culture of Northwest Pacific surface seawater.</title>
        <authorList>
            <person name="Shin D.Y."/>
            <person name="Hwang C.Y."/>
        </authorList>
    </citation>
    <scope>NUCLEOTIDE SEQUENCE</scope>
    <source>
        <strain evidence="2">HL-NP1</strain>
    </source>
</reference>
<dbReference type="Pfam" id="PF06094">
    <property type="entry name" value="GGACT"/>
    <property type="match status" value="1"/>
</dbReference>
<accession>A0ABY7BUL1</accession>
<dbReference type="CDD" id="cd06661">
    <property type="entry name" value="GGCT_like"/>
    <property type="match status" value="1"/>
</dbReference>
<dbReference type="SUPFAM" id="SSF110857">
    <property type="entry name" value="Gamma-glutamyl cyclotransferase-like"/>
    <property type="match status" value="1"/>
</dbReference>
<dbReference type="Gene3D" id="3.10.490.10">
    <property type="entry name" value="Gamma-glutamyl cyclotransferase-like"/>
    <property type="match status" value="1"/>
</dbReference>
<gene>
    <name evidence="2" type="ORF">OH818_18440</name>
</gene>
<dbReference type="InterPro" id="IPR013024">
    <property type="entry name" value="GGCT-like"/>
</dbReference>
<evidence type="ECO:0000313" key="2">
    <source>
        <dbReference type="EMBL" id="WAP67484.1"/>
    </source>
</evidence>
<protein>
    <submittedName>
        <fullName evidence="2">Gamma-glutamylcyclotransferase</fullName>
    </submittedName>
</protein>
<evidence type="ECO:0000313" key="3">
    <source>
        <dbReference type="Proteomes" id="UP001164020"/>
    </source>
</evidence>
<dbReference type="RefSeq" id="WP_268879945.1">
    <property type="nucleotide sequence ID" value="NZ_CP114029.1"/>
</dbReference>
<dbReference type="InterPro" id="IPR036568">
    <property type="entry name" value="GGCT-like_sf"/>
</dbReference>
<dbReference type="InterPro" id="IPR009288">
    <property type="entry name" value="AIG2-like_dom"/>
</dbReference>
<keyword evidence="3" id="KW-1185">Reference proteome</keyword>
<dbReference type="Proteomes" id="UP001164020">
    <property type="component" value="Chromosome"/>
</dbReference>
<feature type="domain" description="Gamma-glutamylcyclotransferase AIG2-like" evidence="1">
    <location>
        <begin position="7"/>
        <end position="133"/>
    </location>
</feature>
<dbReference type="EMBL" id="CP114029">
    <property type="protein sequence ID" value="WAP67484.1"/>
    <property type="molecule type" value="Genomic_DNA"/>
</dbReference>
<organism evidence="2 3">
    <name type="scientific">Jiella pelagia</name>
    <dbReference type="NCBI Taxonomy" id="2986949"/>
    <lineage>
        <taxon>Bacteria</taxon>
        <taxon>Pseudomonadati</taxon>
        <taxon>Pseudomonadota</taxon>
        <taxon>Alphaproteobacteria</taxon>
        <taxon>Hyphomicrobiales</taxon>
        <taxon>Aurantimonadaceae</taxon>
        <taxon>Jiella</taxon>
    </lineage>
</organism>
<proteinExistence type="predicted"/>
<sequence>MPEYFAFYGTLMDGAGDADTPSTAGLVRRVGPCRLAGTLRDHGAYPGYFPAVADAAGEAAAAGGHVVAELHEILRPEAFAIFDAWENYDPADEAGSMYLRRRLPLIDPAGIFAWVYVSQQPADDPAVPNGDWRTYRLQPRS</sequence>
<name>A0ABY7BUL1_9HYPH</name>